<dbReference type="PROSITE" id="PS51072">
    <property type="entry name" value="MHD"/>
    <property type="match status" value="1"/>
</dbReference>
<dbReference type="InterPro" id="IPR011012">
    <property type="entry name" value="Longin-like_dom_sf"/>
</dbReference>
<reference evidence="8 9" key="2">
    <citation type="submission" date="2017-02" db="EMBL/GenBank/DDBJ databases">
        <title>A genome survey and senescence transcriptome analysis in Lentinula edodes.</title>
        <authorList>
            <person name="Sakamoto Y."/>
            <person name="Nakade K."/>
            <person name="Sato S."/>
            <person name="Yoshida Y."/>
            <person name="Miyazaki K."/>
            <person name="Natsume S."/>
            <person name="Konno N."/>
        </authorList>
    </citation>
    <scope>NUCLEOTIDE SEQUENCE [LARGE SCALE GENOMIC DNA]</scope>
    <source>
        <strain evidence="8 9">NBRC 111202</strain>
    </source>
</reference>
<dbReference type="Pfam" id="PF00928">
    <property type="entry name" value="Adap_comp_sub"/>
    <property type="match status" value="1"/>
</dbReference>
<dbReference type="AlphaFoldDB" id="A0A1Q3EM01"/>
<comment type="subcellular location">
    <subcellularLocation>
        <location evidence="1">Endomembrane system</location>
    </subcellularLocation>
</comment>
<comment type="similarity">
    <text evidence="5">Belongs to the adaptor complexes medium subunit family.</text>
</comment>
<accession>A0A1Q3EM01</accession>
<dbReference type="InterPro" id="IPR050431">
    <property type="entry name" value="Adaptor_comp_med_subunit"/>
</dbReference>
<dbReference type="InterPro" id="IPR028565">
    <property type="entry name" value="MHD"/>
</dbReference>
<keyword evidence="3 5" id="KW-0653">Protein transport</keyword>
<evidence type="ECO:0000256" key="3">
    <source>
        <dbReference type="ARBA" id="ARBA00022927"/>
    </source>
</evidence>
<proteinExistence type="inferred from homology"/>
<dbReference type="GO" id="GO:0030131">
    <property type="term" value="C:clathrin adaptor complex"/>
    <property type="evidence" value="ECO:0007669"/>
    <property type="project" value="UniProtKB-UniRule"/>
</dbReference>
<dbReference type="InterPro" id="IPR001392">
    <property type="entry name" value="Clathrin_mu"/>
</dbReference>
<evidence type="ECO:0000256" key="4">
    <source>
        <dbReference type="ARBA" id="ARBA00023136"/>
    </source>
</evidence>
<dbReference type="EMBL" id="BDGU01000609">
    <property type="protein sequence ID" value="GAW08233.1"/>
    <property type="molecule type" value="Genomic_DNA"/>
</dbReference>
<dbReference type="GO" id="GO:0016192">
    <property type="term" value="P:vesicle-mediated transport"/>
    <property type="evidence" value="ECO:0007669"/>
    <property type="project" value="InterPro"/>
</dbReference>
<dbReference type="SUPFAM" id="SSF64356">
    <property type="entry name" value="SNARE-like"/>
    <property type="match status" value="1"/>
</dbReference>
<evidence type="ECO:0000256" key="2">
    <source>
        <dbReference type="ARBA" id="ARBA00022448"/>
    </source>
</evidence>
<gene>
    <name evidence="8" type="ORF">LENED_010281</name>
</gene>
<dbReference type="PIRSF" id="PIRSF005992">
    <property type="entry name" value="Clathrin_mu"/>
    <property type="match status" value="1"/>
</dbReference>
<evidence type="ECO:0000256" key="6">
    <source>
        <dbReference type="SAM" id="MobiDB-lite"/>
    </source>
</evidence>
<dbReference type="GO" id="GO:0006886">
    <property type="term" value="P:intracellular protein transport"/>
    <property type="evidence" value="ECO:0007669"/>
    <property type="project" value="UniProtKB-UniRule"/>
</dbReference>
<dbReference type="Proteomes" id="UP000188533">
    <property type="component" value="Unassembled WGS sequence"/>
</dbReference>
<feature type="region of interest" description="Disordered" evidence="6">
    <location>
        <begin position="507"/>
        <end position="526"/>
    </location>
</feature>
<feature type="domain" description="MHD" evidence="7">
    <location>
        <begin position="195"/>
        <end position="476"/>
    </location>
</feature>
<protein>
    <submittedName>
        <fullName evidence="8">Clathrin adaptor mu subunit</fullName>
    </submittedName>
</protein>
<dbReference type="CDD" id="cd09252">
    <property type="entry name" value="AP-3_Mu3_Cterm"/>
    <property type="match status" value="1"/>
</dbReference>
<evidence type="ECO:0000313" key="8">
    <source>
        <dbReference type="EMBL" id="GAW08233.1"/>
    </source>
</evidence>
<keyword evidence="2 5" id="KW-0813">Transport</keyword>
<name>A0A1Q3EM01_LENED</name>
<reference evidence="8 9" key="1">
    <citation type="submission" date="2016-08" db="EMBL/GenBank/DDBJ databases">
        <authorList>
            <consortium name="Lentinula edodes genome sequencing consortium"/>
            <person name="Sakamoto Y."/>
            <person name="Nakade K."/>
            <person name="Sato S."/>
            <person name="Yoshida Y."/>
            <person name="Miyazaki K."/>
            <person name="Natsume S."/>
            <person name="Konno N."/>
        </authorList>
    </citation>
    <scope>NUCLEOTIDE SEQUENCE [LARGE SCALE GENOMIC DNA]</scope>
    <source>
        <strain evidence="8 9">NBRC 111202</strain>
    </source>
</reference>
<dbReference type="GO" id="GO:0012505">
    <property type="term" value="C:endomembrane system"/>
    <property type="evidence" value="ECO:0007669"/>
    <property type="project" value="UniProtKB-SubCell"/>
</dbReference>
<comment type="caution">
    <text evidence="8">The sequence shown here is derived from an EMBL/GenBank/DDBJ whole genome shotgun (WGS) entry which is preliminary data.</text>
</comment>
<evidence type="ECO:0000259" key="7">
    <source>
        <dbReference type="PROSITE" id="PS51072"/>
    </source>
</evidence>
<dbReference type="SUPFAM" id="SSF49447">
    <property type="entry name" value="Second domain of Mu2 adaptin subunit (ap50) of ap2 adaptor"/>
    <property type="match status" value="1"/>
</dbReference>
<evidence type="ECO:0000313" key="9">
    <source>
        <dbReference type="Proteomes" id="UP000188533"/>
    </source>
</evidence>
<dbReference type="STRING" id="5353.A0A1Q3EM01"/>
<evidence type="ECO:0000256" key="1">
    <source>
        <dbReference type="ARBA" id="ARBA00004308"/>
    </source>
</evidence>
<sequence length="526" mass="57048">MALDGIIILDHYGRPIIQSGFRSSTTAYSILHIDAVNNALQKAERSADVDSVIYVPPLNTANGSSACCHVEVGDLRFLCPVSGDVDPLLAFAFLQTFIDILREYLGTVSAATLRDNFDIVYQLFEETLDSGGHPLTTYSNALRDIVIPPSLLNKLLSVTGTNFNSTINSGFGAGAAVGPFSSPLPWRKTGVRYNNNEIYFDIIEQLKAIVNKNGTVVSSHVHGKIEANAKLSGTPDCSLNFTNPQVLDDCALHPCVRLHRWNRDKMLSFVPPDGRFTLMDYTFSSNPLPSPSPTQQSLTSVMSSRSNLTIPFIIKAIVELEDSGGSFDVTLTSRYSTHALENIVADIHLGPGAGGIRCNVSRGSGGGGFINAGGSRNLDTSGASSGASWSFDAQRTVLRWEIPIVSPSSSWSLHGSFSTGTRAPRPSHAIRVRFDISSHTYSALKVGQLKVTNAKENYKPYKGVRGRSSGLATIILSSSIVYYHRGYHTKTASIPLHSSYSVKSLQRRDQSLVQYDPEDGNIRTDP</sequence>
<organism evidence="8 9">
    <name type="scientific">Lentinula edodes</name>
    <name type="common">Shiitake mushroom</name>
    <name type="synonym">Lentinus edodes</name>
    <dbReference type="NCBI Taxonomy" id="5353"/>
    <lineage>
        <taxon>Eukaryota</taxon>
        <taxon>Fungi</taxon>
        <taxon>Dikarya</taxon>
        <taxon>Basidiomycota</taxon>
        <taxon>Agaricomycotina</taxon>
        <taxon>Agaricomycetes</taxon>
        <taxon>Agaricomycetidae</taxon>
        <taxon>Agaricales</taxon>
        <taxon>Marasmiineae</taxon>
        <taxon>Omphalotaceae</taxon>
        <taxon>Lentinula</taxon>
    </lineage>
</organism>
<dbReference type="InterPro" id="IPR036168">
    <property type="entry name" value="AP2_Mu_C_sf"/>
</dbReference>
<dbReference type="Gene3D" id="2.60.40.1170">
    <property type="entry name" value="Mu homology domain, subdomain B"/>
    <property type="match status" value="2"/>
</dbReference>
<dbReference type="PRINTS" id="PR00314">
    <property type="entry name" value="CLATHRINADPT"/>
</dbReference>
<keyword evidence="4" id="KW-0472">Membrane</keyword>
<dbReference type="Gene3D" id="3.30.450.60">
    <property type="match status" value="1"/>
</dbReference>
<dbReference type="PANTHER" id="PTHR10529">
    <property type="entry name" value="AP COMPLEX SUBUNIT MU"/>
    <property type="match status" value="1"/>
</dbReference>
<keyword evidence="9" id="KW-1185">Reference proteome</keyword>
<dbReference type="CDD" id="cd14837">
    <property type="entry name" value="AP3_Mu_N"/>
    <property type="match status" value="1"/>
</dbReference>
<evidence type="ECO:0000256" key="5">
    <source>
        <dbReference type="PIRNR" id="PIRNR005992"/>
    </source>
</evidence>